<feature type="transmembrane region" description="Helical" evidence="1">
    <location>
        <begin position="156"/>
        <end position="177"/>
    </location>
</feature>
<feature type="transmembrane region" description="Helical" evidence="1">
    <location>
        <begin position="95"/>
        <end position="116"/>
    </location>
</feature>
<evidence type="ECO:0000256" key="1">
    <source>
        <dbReference type="SAM" id="Phobius"/>
    </source>
</evidence>
<dbReference type="Pfam" id="PF01889">
    <property type="entry name" value="DUF63"/>
    <property type="match status" value="1"/>
</dbReference>
<feature type="transmembrane region" description="Helical" evidence="1">
    <location>
        <begin position="204"/>
        <end position="226"/>
    </location>
</feature>
<keyword evidence="1" id="KW-0472">Membrane</keyword>
<reference evidence="2 3" key="1">
    <citation type="journal article" date="2019" name="Int. J. Syst. Evol. Microbiol.">
        <title>The Global Catalogue of Microorganisms (GCM) 10K type strain sequencing project: providing services to taxonomists for standard genome sequencing and annotation.</title>
        <authorList>
            <consortium name="The Broad Institute Genomics Platform"/>
            <consortium name="The Broad Institute Genome Sequencing Center for Infectious Disease"/>
            <person name="Wu L."/>
            <person name="Ma J."/>
        </authorList>
    </citation>
    <scope>NUCLEOTIDE SEQUENCE [LARGE SCALE GENOMIC DNA]</scope>
    <source>
        <strain evidence="2 3">CGMCC 1.3240</strain>
    </source>
</reference>
<sequence>MVLPDGFALPPLAYLLPLLVATVGVVALLLRRRPPVGEATVLAFAPWMIAGAAGHVLGVIDAAPDALSPLLGTPSVYISTFVLAGLVWALGDDRVLAFAGTVAALLAVGAAFAVGYDRGTVVLVWPTVALVLSTGLAAMTWWLFGRALPGAATTTGAAGALVVFGHVLDGVSTAVGIDVLEVHERSPLPRAIMGFAEGLPTAEAIGVGWLFVLVKVALACGIVWLMADYVEDTPGEGFLLLGAIAAVGLGPGTHNLLLFAVGG</sequence>
<dbReference type="PANTHER" id="PTHR40700">
    <property type="entry name" value="HYPOTHETICAL MEMBRANE PROTEIN, CONSERVED, DUF63 FAMILY"/>
    <property type="match status" value="1"/>
</dbReference>
<feature type="transmembrane region" description="Helical" evidence="1">
    <location>
        <begin position="66"/>
        <end position="88"/>
    </location>
</feature>
<feature type="transmembrane region" description="Helical" evidence="1">
    <location>
        <begin position="238"/>
        <end position="261"/>
    </location>
</feature>
<evidence type="ECO:0000313" key="3">
    <source>
        <dbReference type="Proteomes" id="UP001596312"/>
    </source>
</evidence>
<comment type="caution">
    <text evidence="2">The sequence shown here is derived from an EMBL/GenBank/DDBJ whole genome shotgun (WGS) entry which is preliminary data.</text>
</comment>
<dbReference type="InterPro" id="IPR002749">
    <property type="entry name" value="DUF63"/>
</dbReference>
<feature type="transmembrane region" description="Helical" evidence="1">
    <location>
        <begin position="42"/>
        <end position="60"/>
    </location>
</feature>
<gene>
    <name evidence="2" type="ORF">ACFQGH_01925</name>
</gene>
<keyword evidence="1" id="KW-1133">Transmembrane helix</keyword>
<dbReference type="PANTHER" id="PTHR40700:SF1">
    <property type="entry name" value="DUF63 DOMAIN-CONTAINING PROTEIN"/>
    <property type="match status" value="1"/>
</dbReference>
<keyword evidence="3" id="KW-1185">Reference proteome</keyword>
<dbReference type="Proteomes" id="UP001596312">
    <property type="component" value="Unassembled WGS sequence"/>
</dbReference>
<feature type="transmembrane region" description="Helical" evidence="1">
    <location>
        <begin position="12"/>
        <end position="30"/>
    </location>
</feature>
<proteinExistence type="predicted"/>
<organism evidence="2 3">
    <name type="scientific">Halalkalicoccus tibetensis</name>
    <dbReference type="NCBI Taxonomy" id="175632"/>
    <lineage>
        <taxon>Archaea</taxon>
        <taxon>Methanobacteriati</taxon>
        <taxon>Methanobacteriota</taxon>
        <taxon>Stenosarchaea group</taxon>
        <taxon>Halobacteria</taxon>
        <taxon>Halobacteriales</taxon>
        <taxon>Halococcaceae</taxon>
        <taxon>Halalkalicoccus</taxon>
    </lineage>
</organism>
<feature type="transmembrane region" description="Helical" evidence="1">
    <location>
        <begin position="122"/>
        <end position="144"/>
    </location>
</feature>
<dbReference type="RefSeq" id="WP_340602446.1">
    <property type="nucleotide sequence ID" value="NZ_JBBMXV010000001.1"/>
</dbReference>
<dbReference type="AlphaFoldDB" id="A0ABD5V311"/>
<keyword evidence="1" id="KW-0812">Transmembrane</keyword>
<protein>
    <submittedName>
        <fullName evidence="2">DUF63 family protein</fullName>
    </submittedName>
</protein>
<accession>A0ABD5V311</accession>
<name>A0ABD5V311_9EURY</name>
<dbReference type="EMBL" id="JBHSXQ010000001">
    <property type="protein sequence ID" value="MFC6903952.1"/>
    <property type="molecule type" value="Genomic_DNA"/>
</dbReference>
<evidence type="ECO:0000313" key="2">
    <source>
        <dbReference type="EMBL" id="MFC6903952.1"/>
    </source>
</evidence>